<dbReference type="GeneID" id="115884183"/>
<dbReference type="SMART" id="SM00398">
    <property type="entry name" value="HMG"/>
    <property type="match status" value="1"/>
</dbReference>
<keyword evidence="2 4" id="KW-0238">DNA-binding</keyword>
<dbReference type="PANTHER" id="PTHR10270">
    <property type="entry name" value="SOX TRANSCRIPTION FACTOR"/>
    <property type="match status" value="1"/>
</dbReference>
<keyword evidence="3 4" id="KW-0539">Nucleus</keyword>
<proteinExistence type="predicted"/>
<name>A0A6J2Y657_SITOR</name>
<dbReference type="InterPro" id="IPR036910">
    <property type="entry name" value="HMG_box_dom_sf"/>
</dbReference>
<dbReference type="SUPFAM" id="SSF47095">
    <property type="entry name" value="HMG-box"/>
    <property type="match status" value="1"/>
</dbReference>
<sequence>MSSTDNGIGTVSCVSREDVSDTNHIKRPMNAFMVWSRIRRKHISNDYPRLHNSEISKLLGSEWKMLSEIDKMPFIDEAKRLRSQHMIDYPNYKYKPRRRNRETKESLLKKSKSSIGGFCDPLQLAINRTFYNPCGKNKYFL</sequence>
<reference evidence="7" key="1">
    <citation type="submission" date="2025-08" db="UniProtKB">
        <authorList>
            <consortium name="RefSeq"/>
        </authorList>
    </citation>
    <scope>IDENTIFICATION</scope>
    <source>
        <tissue evidence="7">Gonads</tissue>
    </source>
</reference>
<dbReference type="FunFam" id="1.10.30.10:FF:000002">
    <property type="entry name" value="transcription factor Sox-2"/>
    <property type="match status" value="1"/>
</dbReference>
<dbReference type="GO" id="GO:0005634">
    <property type="term" value="C:nucleus"/>
    <property type="evidence" value="ECO:0007669"/>
    <property type="project" value="UniProtKB-SubCell"/>
</dbReference>
<dbReference type="PANTHER" id="PTHR10270:SF323">
    <property type="entry name" value="TRANSCRIPTION FACTOR SOX-14-RELATED"/>
    <property type="match status" value="1"/>
</dbReference>
<protein>
    <submittedName>
        <fullName evidence="7">Transcription factor Sox-3-B-like</fullName>
    </submittedName>
</protein>
<dbReference type="InterPro" id="IPR050140">
    <property type="entry name" value="SRY-related_HMG-box_TF-like"/>
</dbReference>
<evidence type="ECO:0000256" key="1">
    <source>
        <dbReference type="ARBA" id="ARBA00004123"/>
    </source>
</evidence>
<dbReference type="GO" id="GO:0000122">
    <property type="term" value="P:negative regulation of transcription by RNA polymerase II"/>
    <property type="evidence" value="ECO:0007669"/>
    <property type="project" value="TreeGrafter"/>
</dbReference>
<dbReference type="Gene3D" id="1.10.30.10">
    <property type="entry name" value="High mobility group box domain"/>
    <property type="match status" value="1"/>
</dbReference>
<dbReference type="GO" id="GO:0030182">
    <property type="term" value="P:neuron differentiation"/>
    <property type="evidence" value="ECO:0007669"/>
    <property type="project" value="TreeGrafter"/>
</dbReference>
<comment type="subcellular location">
    <subcellularLocation>
        <location evidence="1">Nucleus</location>
    </subcellularLocation>
</comment>
<dbReference type="CDD" id="cd22028">
    <property type="entry name" value="HMG-box_SoxA_SoxB_SoxG"/>
    <property type="match status" value="1"/>
</dbReference>
<evidence type="ECO:0000256" key="2">
    <source>
        <dbReference type="ARBA" id="ARBA00023125"/>
    </source>
</evidence>
<organism evidence="6 7">
    <name type="scientific">Sitophilus oryzae</name>
    <name type="common">Rice weevil</name>
    <name type="synonym">Curculio oryzae</name>
    <dbReference type="NCBI Taxonomy" id="7048"/>
    <lineage>
        <taxon>Eukaryota</taxon>
        <taxon>Metazoa</taxon>
        <taxon>Ecdysozoa</taxon>
        <taxon>Arthropoda</taxon>
        <taxon>Hexapoda</taxon>
        <taxon>Insecta</taxon>
        <taxon>Pterygota</taxon>
        <taxon>Neoptera</taxon>
        <taxon>Endopterygota</taxon>
        <taxon>Coleoptera</taxon>
        <taxon>Polyphaga</taxon>
        <taxon>Cucujiformia</taxon>
        <taxon>Curculionidae</taxon>
        <taxon>Dryophthorinae</taxon>
        <taxon>Sitophilus</taxon>
    </lineage>
</organism>
<keyword evidence="6" id="KW-1185">Reference proteome</keyword>
<dbReference type="InParanoid" id="A0A6J2Y657"/>
<dbReference type="GO" id="GO:0007420">
    <property type="term" value="P:brain development"/>
    <property type="evidence" value="ECO:0007669"/>
    <property type="project" value="TreeGrafter"/>
</dbReference>
<dbReference type="InterPro" id="IPR009071">
    <property type="entry name" value="HMG_box_dom"/>
</dbReference>
<dbReference type="GO" id="GO:0001228">
    <property type="term" value="F:DNA-binding transcription activator activity, RNA polymerase II-specific"/>
    <property type="evidence" value="ECO:0007669"/>
    <property type="project" value="TreeGrafter"/>
</dbReference>
<evidence type="ECO:0000256" key="4">
    <source>
        <dbReference type="PROSITE-ProRule" id="PRU00267"/>
    </source>
</evidence>
<dbReference type="Proteomes" id="UP000504635">
    <property type="component" value="Unplaced"/>
</dbReference>
<dbReference type="OrthoDB" id="6247875at2759"/>
<evidence type="ECO:0000313" key="7">
    <source>
        <dbReference type="RefSeq" id="XP_030758539.1"/>
    </source>
</evidence>
<dbReference type="RefSeq" id="XP_030758539.1">
    <property type="nucleotide sequence ID" value="XM_030902679.1"/>
</dbReference>
<feature type="DNA-binding region" description="HMG box" evidence="4">
    <location>
        <begin position="25"/>
        <end position="93"/>
    </location>
</feature>
<evidence type="ECO:0000259" key="5">
    <source>
        <dbReference type="PROSITE" id="PS50118"/>
    </source>
</evidence>
<dbReference type="KEGG" id="soy:115884183"/>
<dbReference type="GO" id="GO:0000978">
    <property type="term" value="F:RNA polymerase II cis-regulatory region sequence-specific DNA binding"/>
    <property type="evidence" value="ECO:0007669"/>
    <property type="project" value="TreeGrafter"/>
</dbReference>
<dbReference type="AlphaFoldDB" id="A0A6J2Y657"/>
<evidence type="ECO:0000313" key="6">
    <source>
        <dbReference type="Proteomes" id="UP000504635"/>
    </source>
</evidence>
<feature type="domain" description="HMG box" evidence="5">
    <location>
        <begin position="25"/>
        <end position="93"/>
    </location>
</feature>
<gene>
    <name evidence="7" type="primary">LOC115884183</name>
</gene>
<evidence type="ECO:0000256" key="3">
    <source>
        <dbReference type="ARBA" id="ARBA00023242"/>
    </source>
</evidence>
<dbReference type="PROSITE" id="PS50118">
    <property type="entry name" value="HMG_BOX_2"/>
    <property type="match status" value="1"/>
</dbReference>
<accession>A0A6J2Y657</accession>
<dbReference type="Pfam" id="PF00505">
    <property type="entry name" value="HMG_box"/>
    <property type="match status" value="1"/>
</dbReference>